<gene>
    <name evidence="1" type="ORF">CUU66_17470</name>
</gene>
<proteinExistence type="predicted"/>
<dbReference type="AlphaFoldDB" id="A0A2N5M332"/>
<dbReference type="Proteomes" id="UP000234748">
    <property type="component" value="Unassembled WGS sequence"/>
</dbReference>
<comment type="caution">
    <text evidence="1">The sequence shown here is derived from an EMBL/GenBank/DDBJ whole genome shotgun (WGS) entry which is preliminary data.</text>
</comment>
<evidence type="ECO:0000313" key="1">
    <source>
        <dbReference type="EMBL" id="PLT28683.1"/>
    </source>
</evidence>
<dbReference type="RefSeq" id="WP_101644490.1">
    <property type="nucleotide sequence ID" value="NZ_PGUY01000054.1"/>
</dbReference>
<protein>
    <submittedName>
        <fullName evidence="1">Uncharacterized protein</fullName>
    </submittedName>
</protein>
<reference evidence="1 2" key="1">
    <citation type="submission" date="2017-11" db="EMBL/GenBank/DDBJ databases">
        <title>Comparitive Functional Genomics of Dry Heat Resistant strains isolated from the Viking Spacecraft.</title>
        <authorList>
            <person name="Seuylemezian A."/>
            <person name="Cooper K."/>
            <person name="Vaishampayan P."/>
        </authorList>
    </citation>
    <scope>NUCLEOTIDE SEQUENCE [LARGE SCALE GENOMIC DNA]</scope>
    <source>
        <strain evidence="1 2">V1-29</strain>
    </source>
</reference>
<dbReference type="EMBL" id="PGUY01000054">
    <property type="protein sequence ID" value="PLT28683.1"/>
    <property type="molecule type" value="Genomic_DNA"/>
</dbReference>
<accession>A0A2N5M332</accession>
<organism evidence="1 2">
    <name type="scientific">Peribacillus deserti</name>
    <dbReference type="NCBI Taxonomy" id="673318"/>
    <lineage>
        <taxon>Bacteria</taxon>
        <taxon>Bacillati</taxon>
        <taxon>Bacillota</taxon>
        <taxon>Bacilli</taxon>
        <taxon>Bacillales</taxon>
        <taxon>Bacillaceae</taxon>
        <taxon>Peribacillus</taxon>
    </lineage>
</organism>
<dbReference type="OrthoDB" id="2887842at2"/>
<keyword evidence="2" id="KW-1185">Reference proteome</keyword>
<sequence length="86" mass="9927">MSFKQRVFADLEKGNIYTEQDIYNFCVSNGEAIVLSEETSEFNPSNQTIMHFVKDKTLAFLHSGDSNNFPAKRNVIYCVKRIDNRT</sequence>
<evidence type="ECO:0000313" key="2">
    <source>
        <dbReference type="Proteomes" id="UP000234748"/>
    </source>
</evidence>
<name>A0A2N5M332_9BACI</name>